<dbReference type="AlphaFoldDB" id="A0A3A9ADW3"/>
<name>A0A3A9ADW3_9FIRM</name>
<dbReference type="EMBL" id="RAYQ01000019">
    <property type="protein sequence ID" value="RKI89830.1"/>
    <property type="molecule type" value="Genomic_DNA"/>
</dbReference>
<evidence type="ECO:0000313" key="1">
    <source>
        <dbReference type="EMBL" id="RKI89830.1"/>
    </source>
</evidence>
<dbReference type="InterPro" id="IPR015231">
    <property type="entry name" value="DUF1934"/>
</dbReference>
<dbReference type="Proteomes" id="UP000280696">
    <property type="component" value="Unassembled WGS sequence"/>
</dbReference>
<sequence>MTKEVFLSLKGLQMEIGEDTQSLETITPANYYERNGNHYVIYEEMLEGFTDVTKNKIKFSDSSFEVSKKGLINVHMVFEENKKNMTNYMTPYGNILIGIDTESVFVEEKENQIRVEVDYALEANYQHLADCRIEMELRPREEGISLGSQPGTLS</sequence>
<accession>A0A3A9ADW3</accession>
<protein>
    <submittedName>
        <fullName evidence="1">DUF1934 domain-containing protein</fullName>
    </submittedName>
</protein>
<dbReference type="Pfam" id="PF09148">
    <property type="entry name" value="DUF1934"/>
    <property type="match status" value="1"/>
</dbReference>
<proteinExistence type="predicted"/>
<reference evidence="1 2" key="1">
    <citation type="submission" date="2018-09" db="EMBL/GenBank/DDBJ databases">
        <title>Murine metabolic-syndrome-specific gut microbial biobank.</title>
        <authorList>
            <person name="Liu C."/>
        </authorList>
    </citation>
    <scope>NUCLEOTIDE SEQUENCE [LARGE SCALE GENOMIC DNA]</scope>
    <source>
        <strain evidence="1 2">0.1xD8-82</strain>
    </source>
</reference>
<comment type="caution">
    <text evidence="1">The sequence shown here is derived from an EMBL/GenBank/DDBJ whole genome shotgun (WGS) entry which is preliminary data.</text>
</comment>
<organism evidence="1 2">
    <name type="scientific">Parablautia intestinalis</name>
    <dbReference type="NCBI Taxonomy" id="2320100"/>
    <lineage>
        <taxon>Bacteria</taxon>
        <taxon>Bacillati</taxon>
        <taxon>Bacillota</taxon>
        <taxon>Clostridia</taxon>
        <taxon>Lachnospirales</taxon>
        <taxon>Lachnospiraceae</taxon>
        <taxon>Parablautia</taxon>
    </lineage>
</organism>
<gene>
    <name evidence="1" type="ORF">D7V94_16530</name>
</gene>
<dbReference type="InterPro" id="IPR012674">
    <property type="entry name" value="Calycin"/>
</dbReference>
<dbReference type="Gene3D" id="2.40.128.20">
    <property type="match status" value="1"/>
</dbReference>
<dbReference type="SUPFAM" id="SSF50814">
    <property type="entry name" value="Lipocalins"/>
    <property type="match status" value="1"/>
</dbReference>
<keyword evidence="2" id="KW-1185">Reference proteome</keyword>
<evidence type="ECO:0000313" key="2">
    <source>
        <dbReference type="Proteomes" id="UP000280696"/>
    </source>
</evidence>
<dbReference type="OrthoDB" id="1680906at2"/>